<accession>A0ABN9UEU3</accession>
<evidence type="ECO:0000256" key="1">
    <source>
        <dbReference type="ARBA" id="ARBA00022603"/>
    </source>
</evidence>
<reference evidence="4" key="1">
    <citation type="submission" date="2023-10" db="EMBL/GenBank/DDBJ databases">
        <authorList>
            <person name="Chen Y."/>
            <person name="Shah S."/>
            <person name="Dougan E. K."/>
            <person name="Thang M."/>
            <person name="Chan C."/>
        </authorList>
    </citation>
    <scope>NUCLEOTIDE SEQUENCE [LARGE SCALE GENOMIC DNA]</scope>
</reference>
<keyword evidence="3" id="KW-0949">S-adenosyl-L-methionine</keyword>
<proteinExistence type="predicted"/>
<dbReference type="InterPro" id="IPR018117">
    <property type="entry name" value="C5_DNA_meth_AS"/>
</dbReference>
<sequence length="904" mass="100820">MQLPVEAMLEEPHELRRLLDGASGAKLYPIPMVEKPGRSESMSSRIRQRYCKKMALRALANEYILALNAMYQGTARSSPEAVVKRNVGRSYGLYTSESIDWLYARRDMKHYELMQLMSPVILVECLCAALANVHLPSDALCAAACDQSNAFTSVEVPEWMWAWQAVPPLRAGLVWDALPWELRDRVCPGTWIYPMWKRLVMGGSHSVHILMNINMTCGGRTLIRSCGLRRGVSEEDFDVDEGGKFSGRSDEVWAADQDFRKSRDLNDQVTNPGTGYTGESWVRKVTEVKSSGVKVFVVMHLFAGPRRPGDVEEWLGVLAAQRGLELLVLSCDLAQDPLWDLTLPETFQKLWGLVVLGHIDAILGGPPCSTWSRARFVKLLGGPRPLRFRGKYGCGRPEAELTGPERARVQESNVLSLNFLALCEGVSSRGGVHIHEHPEDPGEEPYPSIYSTELTCAMEERTSAVRVSLDQCMYGGPARKATTLSGTADGLLEGECRCDGNHQHQRSTGRMRVENGRQGFYATALAAYPSGLSEFLASCVARSFVRMLREEREKGTVVPQRPLAARLSQWPRPSSQEGERGFHVLNEKSARMQNTTLIKGDLGFYLHIDDGLMMSDGADFVGSERAADFFMHRAADELVNIGFKVTDRRESWELDKIVGYEVQSSPARLRLPTRKAAVLYEAMLFLESRAWVSLEAASIVLATDAEGSNGLDCGGLGMVATALPDRGVQRLWEAGAKPGFALTRMGHERKVLQKGSGALVPTLPVSAIPKDFWELSRCWVPVAAGRWKWEEHITVSEMRSVILMLERVVVVEGFFRCKLISFEDNMPVAFAIAKGRSSAGPLDFPLRRRCALCAAAEIRLLLPWVETWRMPADWVSRCKTWQEVLEGAHQELQDQARTDRTIQN</sequence>
<dbReference type="Proteomes" id="UP001189429">
    <property type="component" value="Unassembled WGS sequence"/>
</dbReference>
<dbReference type="EMBL" id="CAUYUJ010015741">
    <property type="protein sequence ID" value="CAK0857572.1"/>
    <property type="molecule type" value="Genomic_DNA"/>
</dbReference>
<keyword evidence="5" id="KW-1185">Reference proteome</keyword>
<comment type="caution">
    <text evidence="4">The sequence shown here is derived from an EMBL/GenBank/DDBJ whole genome shotgun (WGS) entry which is preliminary data.</text>
</comment>
<evidence type="ECO:0000256" key="3">
    <source>
        <dbReference type="ARBA" id="ARBA00022691"/>
    </source>
</evidence>
<name>A0ABN9UEU3_9DINO</name>
<evidence type="ECO:0000313" key="5">
    <source>
        <dbReference type="Proteomes" id="UP001189429"/>
    </source>
</evidence>
<evidence type="ECO:0000313" key="4">
    <source>
        <dbReference type="EMBL" id="CAK0857572.1"/>
    </source>
</evidence>
<keyword evidence="1" id="KW-0489">Methyltransferase</keyword>
<gene>
    <name evidence="4" type="ORF">PCOR1329_LOCUS47661</name>
</gene>
<keyword evidence="2" id="KW-0808">Transferase</keyword>
<protein>
    <submittedName>
        <fullName evidence="4">Uncharacterized protein</fullName>
    </submittedName>
</protein>
<evidence type="ECO:0000256" key="2">
    <source>
        <dbReference type="ARBA" id="ARBA00022679"/>
    </source>
</evidence>
<dbReference type="PROSITE" id="PS00094">
    <property type="entry name" value="C5_MTASE_1"/>
    <property type="match status" value="1"/>
</dbReference>
<organism evidence="4 5">
    <name type="scientific">Prorocentrum cordatum</name>
    <dbReference type="NCBI Taxonomy" id="2364126"/>
    <lineage>
        <taxon>Eukaryota</taxon>
        <taxon>Sar</taxon>
        <taxon>Alveolata</taxon>
        <taxon>Dinophyceae</taxon>
        <taxon>Prorocentrales</taxon>
        <taxon>Prorocentraceae</taxon>
        <taxon>Prorocentrum</taxon>
    </lineage>
</organism>